<name>A0A7X2GWY4_9NEIS</name>
<dbReference type="InterPro" id="IPR005068">
    <property type="entry name" value="Phage_lambda_Stf-r2"/>
</dbReference>
<dbReference type="EMBL" id="WJXO01000001">
    <property type="protein sequence ID" value="MRN37207.1"/>
    <property type="molecule type" value="Genomic_DNA"/>
</dbReference>
<sequence length="504" mass="54551">MGNLIDQNLWTNSVRQIEPGDSVIGGLNAPINICLMGINNRTVWLKTELAKAVESIGRNESAVEAALNTKANANTTITAGNGLTGGGNLSANRTITLGTPSTITATSGNTVAASSHSHAIDKASTTTPGIVQLNNTLSSSATNQALTAAMGKKLQDEKLGNRGNQTLDGILIFNDYKRWERWRATTKSGYWRFDISPEGETTDNGIRFNYVFIGADGKEKGRIAYKQPNGIEHVAYRSWVEEQINGANPTNRNGINLDSQTTPCFFTNPAASAPLPVGGDVAGMVIGYRNDSTQIIASNGNMWVRGSDKNPISKPSDWGKWSTILTDGQLSDVVNSSSSSTAASSRAVKTAYDKAVKAATATRRSYSRTINGTASGHTKQTMRVTGETVISPDGSVVQYFHIKNAKPLWFGFEEASVGYRDTAAGRLIDIDLWTAMPNKVCYASIQFVRATDTNMSAKWQAEASEHKYSWNPRGTNKNKVSFNSHRWIGETDELIDMVIKVEGY</sequence>
<dbReference type="Proteomes" id="UP000486297">
    <property type="component" value="Unassembled WGS sequence"/>
</dbReference>
<accession>A0A7X2GWY4</accession>
<gene>
    <name evidence="1" type="ORF">GJU80_01465</name>
</gene>
<evidence type="ECO:0008006" key="3">
    <source>
        <dbReference type="Google" id="ProtNLM"/>
    </source>
</evidence>
<comment type="caution">
    <text evidence="1">The sequence shown here is derived from an EMBL/GenBank/DDBJ whole genome shotgun (WGS) entry which is preliminary data.</text>
</comment>
<dbReference type="Pfam" id="PF03406">
    <property type="entry name" value="Phage_fiber_2"/>
    <property type="match status" value="1"/>
</dbReference>
<dbReference type="GO" id="GO:0019062">
    <property type="term" value="P:virion attachment to host cell"/>
    <property type="evidence" value="ECO:0007669"/>
    <property type="project" value="InterPro"/>
</dbReference>
<evidence type="ECO:0000313" key="1">
    <source>
        <dbReference type="EMBL" id="MRN37207.1"/>
    </source>
</evidence>
<reference evidence="1" key="1">
    <citation type="journal article" name="Emerg. Infect. Dis.">
        <title>Two cases of a newly characterized neisseria species.</title>
        <authorList>
            <person name="Mustapha M."/>
            <person name="Lemos A.P.S."/>
            <person name="Harrison L.H."/>
            <person name="Vantyne D."/>
            <person name="Sacchi C.T."/>
        </authorList>
    </citation>
    <scope>NUCLEOTIDE SEQUENCE</scope>
    <source>
        <strain evidence="1">N.95.16</strain>
    </source>
</reference>
<dbReference type="GO" id="GO:0046718">
    <property type="term" value="P:symbiont entry into host cell"/>
    <property type="evidence" value="ECO:0007669"/>
    <property type="project" value="InterPro"/>
</dbReference>
<keyword evidence="2" id="KW-1185">Reference proteome</keyword>
<evidence type="ECO:0000313" key="2">
    <source>
        <dbReference type="Proteomes" id="UP000486297"/>
    </source>
</evidence>
<organism evidence="1 2">
    <name type="scientific">Neisseria brasiliensis</name>
    <dbReference type="NCBI Taxonomy" id="2666100"/>
    <lineage>
        <taxon>Bacteria</taxon>
        <taxon>Pseudomonadati</taxon>
        <taxon>Pseudomonadota</taxon>
        <taxon>Betaproteobacteria</taxon>
        <taxon>Neisseriales</taxon>
        <taxon>Neisseriaceae</taxon>
        <taxon>Neisseria</taxon>
    </lineage>
</organism>
<dbReference type="AlphaFoldDB" id="A0A7X2GWY4"/>
<dbReference type="RefSeq" id="WP_154143188.1">
    <property type="nucleotide sequence ID" value="NZ_WJXO01000001.1"/>
</dbReference>
<protein>
    <recommendedName>
        <fullName evidence="3">Phage tail protein</fullName>
    </recommendedName>
</protein>
<proteinExistence type="predicted"/>